<dbReference type="InterPro" id="IPR035093">
    <property type="entry name" value="RelE/ParE_toxin_dom_sf"/>
</dbReference>
<dbReference type="GO" id="GO:0016787">
    <property type="term" value="F:hydrolase activity"/>
    <property type="evidence" value="ECO:0007669"/>
    <property type="project" value="UniProtKB-KW"/>
</dbReference>
<evidence type="ECO:0000256" key="5">
    <source>
        <dbReference type="ARBA" id="ARBA00022801"/>
    </source>
</evidence>
<dbReference type="KEGG" id="cuh:BJN34_35880"/>
<evidence type="ECO:0000256" key="2">
    <source>
        <dbReference type="ARBA" id="ARBA00022649"/>
    </source>
</evidence>
<geneLocation type="plasmid" evidence="8">
    <name>penh92</name>
</geneLocation>
<name>A0A1U9V2S5_CUPNE</name>
<dbReference type="GO" id="GO:0006401">
    <property type="term" value="P:RNA catabolic process"/>
    <property type="evidence" value="ECO:0007669"/>
    <property type="project" value="InterPro"/>
</dbReference>
<reference evidence="8" key="1">
    <citation type="submission" date="2017-02" db="EMBL/GenBank/DDBJ databases">
        <title>Complete genome sequence of Cupriavidus necator strain NH9, a 3-chlorobenzoate degrader.</title>
        <authorList>
            <person name="Moriuchi R."/>
            <person name="Dohra H."/>
            <person name="Ogawa N."/>
        </authorList>
    </citation>
    <scope>NUCLEOTIDE SEQUENCE [LARGE SCALE GENOMIC DNA]</scope>
    <source>
        <strain evidence="8">NH9</strain>
        <plasmid evidence="8">penh92</plasmid>
    </source>
</reference>
<gene>
    <name evidence="7" type="ORF">BJN34_35880</name>
</gene>
<dbReference type="GO" id="GO:0098795">
    <property type="term" value="P:global gene silencing by mRNA cleavage"/>
    <property type="evidence" value="ECO:0007669"/>
    <property type="project" value="TreeGrafter"/>
</dbReference>
<dbReference type="Proteomes" id="UP000189627">
    <property type="component" value="Plasmid pENH92"/>
</dbReference>
<organism evidence="7 8">
    <name type="scientific">Cupriavidus necator</name>
    <name type="common">Alcaligenes eutrophus</name>
    <name type="synonym">Ralstonia eutropha</name>
    <dbReference type="NCBI Taxonomy" id="106590"/>
    <lineage>
        <taxon>Bacteria</taxon>
        <taxon>Pseudomonadati</taxon>
        <taxon>Pseudomonadota</taxon>
        <taxon>Betaproteobacteria</taxon>
        <taxon>Burkholderiales</taxon>
        <taxon>Burkholderiaceae</taxon>
        <taxon>Cupriavidus</taxon>
    </lineage>
</organism>
<keyword evidence="2" id="KW-1277">Toxin-antitoxin system</keyword>
<keyword evidence="5" id="KW-0378">Hydrolase</keyword>
<dbReference type="EMBL" id="CP017759">
    <property type="protein sequence ID" value="AQV99258.1"/>
    <property type="molecule type" value="Genomic_DNA"/>
</dbReference>
<sequence>MTQKNKKKAENKAAAVNKCKVAWSTNGWDDYLHWQQTDQDIVDEINGLIEEISRDPFKGTGKPEPLKGDLTGFWSRRITKEDRLVYIVQDGIIYVMACRHHY</sequence>
<keyword evidence="7" id="KW-0614">Plasmid</keyword>
<keyword evidence="4" id="KW-0255">Endonuclease</keyword>
<dbReference type="SUPFAM" id="SSF143011">
    <property type="entry name" value="RelE-like"/>
    <property type="match status" value="1"/>
</dbReference>
<dbReference type="PANTHER" id="PTHR38039">
    <property type="entry name" value="TOXIN YOEB"/>
    <property type="match status" value="1"/>
</dbReference>
<comment type="similarity">
    <text evidence="1">Belongs to the YoeB family.</text>
</comment>
<dbReference type="PANTHER" id="PTHR38039:SF1">
    <property type="entry name" value="TOXIN YOEB"/>
    <property type="match status" value="1"/>
</dbReference>
<dbReference type="OrthoDB" id="9801102at2"/>
<evidence type="ECO:0000256" key="1">
    <source>
        <dbReference type="ARBA" id="ARBA00008172"/>
    </source>
</evidence>
<dbReference type="Gene3D" id="3.30.2310.20">
    <property type="entry name" value="RelE-like"/>
    <property type="match status" value="1"/>
</dbReference>
<evidence type="ECO:0000313" key="8">
    <source>
        <dbReference type="Proteomes" id="UP000189627"/>
    </source>
</evidence>
<dbReference type="GO" id="GO:0004519">
    <property type="term" value="F:endonuclease activity"/>
    <property type="evidence" value="ECO:0007669"/>
    <property type="project" value="UniProtKB-KW"/>
</dbReference>
<evidence type="ECO:0000256" key="4">
    <source>
        <dbReference type="ARBA" id="ARBA00022759"/>
    </source>
</evidence>
<dbReference type="AlphaFoldDB" id="A0A1U9V2S5"/>
<evidence type="ECO:0000313" key="7">
    <source>
        <dbReference type="EMBL" id="AQV99258.1"/>
    </source>
</evidence>
<dbReference type="RefSeq" id="WP_078201673.1">
    <property type="nucleotide sequence ID" value="NZ_CP017759.1"/>
</dbReference>
<evidence type="ECO:0000256" key="6">
    <source>
        <dbReference type="ARBA" id="ARBA00030388"/>
    </source>
</evidence>
<evidence type="ECO:0000256" key="3">
    <source>
        <dbReference type="ARBA" id="ARBA00022722"/>
    </source>
</evidence>
<keyword evidence="3" id="KW-0540">Nuclease</keyword>
<accession>A0A1U9V2S5</accession>
<proteinExistence type="inferred from homology"/>
<dbReference type="NCBIfam" id="TIGR02116">
    <property type="entry name" value="toxin_Txe_YoeB"/>
    <property type="match status" value="1"/>
</dbReference>
<dbReference type="Pfam" id="PF06769">
    <property type="entry name" value="YoeB_toxin"/>
    <property type="match status" value="1"/>
</dbReference>
<protein>
    <recommendedName>
        <fullName evidence="6">Putative mRNA interferase YoeB</fullName>
    </recommendedName>
</protein>
<dbReference type="InterPro" id="IPR009614">
    <property type="entry name" value="YoeB_toxin"/>
</dbReference>